<feature type="region of interest" description="Disordered" evidence="1">
    <location>
        <begin position="111"/>
        <end position="156"/>
    </location>
</feature>
<feature type="compositionally biased region" description="Polar residues" evidence="1">
    <location>
        <begin position="111"/>
        <end position="120"/>
    </location>
</feature>
<feature type="compositionally biased region" description="Basic residues" evidence="1">
    <location>
        <begin position="131"/>
        <end position="140"/>
    </location>
</feature>
<feature type="region of interest" description="Disordered" evidence="1">
    <location>
        <begin position="1"/>
        <end position="27"/>
    </location>
</feature>
<proteinExistence type="predicted"/>
<dbReference type="Proteomes" id="UP000494119">
    <property type="component" value="Unassembled WGS sequence"/>
</dbReference>
<sequence>MKSSASRRRPNDPAIQTHDLADPPRLIGRIGNRGRTLTRTWTPQEIALLGAMSDALAARKIGGISFATAQKKRRELGIPPAAPAHRSWPPEHIAMLGALPDSEVARLTGRSTRAVNQKRNQLGIPSAQRKGIQRVQRHSAPKQQETPPPMKKAGIS</sequence>
<evidence type="ECO:0000313" key="3">
    <source>
        <dbReference type="Proteomes" id="UP000494119"/>
    </source>
</evidence>
<name>A0A6J5FRW1_9BURK</name>
<dbReference type="RefSeq" id="WP_175195046.1">
    <property type="nucleotide sequence ID" value="NZ_CADIKL010000008.1"/>
</dbReference>
<dbReference type="AlphaFoldDB" id="A0A6J5FRW1"/>
<keyword evidence="3" id="KW-1185">Reference proteome</keyword>
<organism evidence="2 3">
    <name type="scientific">Paraburkholderia caffeinitolerans</name>
    <dbReference type="NCBI Taxonomy" id="1723730"/>
    <lineage>
        <taxon>Bacteria</taxon>
        <taxon>Pseudomonadati</taxon>
        <taxon>Pseudomonadota</taxon>
        <taxon>Betaproteobacteria</taxon>
        <taxon>Burkholderiales</taxon>
        <taxon>Burkholderiaceae</taxon>
        <taxon>Paraburkholderia</taxon>
    </lineage>
</organism>
<reference evidence="2 3" key="1">
    <citation type="submission" date="2020-04" db="EMBL/GenBank/DDBJ databases">
        <authorList>
            <person name="De Canck E."/>
        </authorList>
    </citation>
    <scope>NUCLEOTIDE SEQUENCE [LARGE SCALE GENOMIC DNA]</scope>
    <source>
        <strain evidence="2 3">LMG 28688</strain>
    </source>
</reference>
<protein>
    <submittedName>
        <fullName evidence="2">Uncharacterized protein</fullName>
    </submittedName>
</protein>
<dbReference type="EMBL" id="CADIKL010000008">
    <property type="protein sequence ID" value="CAB3785746.1"/>
    <property type="molecule type" value="Genomic_DNA"/>
</dbReference>
<evidence type="ECO:0000313" key="2">
    <source>
        <dbReference type="EMBL" id="CAB3785746.1"/>
    </source>
</evidence>
<gene>
    <name evidence="2" type="ORF">LMG28688_02101</name>
</gene>
<accession>A0A6J5FRW1</accession>
<evidence type="ECO:0000256" key="1">
    <source>
        <dbReference type="SAM" id="MobiDB-lite"/>
    </source>
</evidence>